<dbReference type="HOGENOM" id="CLU_203877_1_0_9"/>
<sequence length="44" mass="5008">MTGFYGQISEITILPVTGICILRANSKNHHFARNPQKFCNLKMN</sequence>
<evidence type="ECO:0000313" key="2">
    <source>
        <dbReference type="Proteomes" id="UP000001279"/>
    </source>
</evidence>
<dbReference type="KEGG" id="lrm:LRC_16530"/>
<dbReference type="Proteomes" id="UP000001279">
    <property type="component" value="Chromosome"/>
</dbReference>
<keyword evidence="2" id="KW-1185">Reference proteome</keyword>
<gene>
    <name evidence="1" type="ordered locus">LRC_16530</name>
</gene>
<dbReference type="AlphaFoldDB" id="G2SRU8"/>
<proteinExistence type="predicted"/>
<evidence type="ECO:0000313" key="1">
    <source>
        <dbReference type="EMBL" id="AEN78896.1"/>
    </source>
</evidence>
<name>G2SRU8_LIGR2</name>
<reference evidence="1 2" key="1">
    <citation type="journal article" date="2011" name="Microb. Cell Fact.">
        <title>Genome sequences and comparative genomics of two Lactobacillus ruminis strains from the bovine and human intestinal tracts.</title>
        <authorList>
            <person name="Forde B.M."/>
            <person name="Neville B.A."/>
            <person name="O'Donnell M.M."/>
            <person name="Riboulet-Bisson E."/>
            <person name="Claesson M.J."/>
            <person name="Coghlan A."/>
            <person name="Ross R.P."/>
            <person name="O'Toole P.W."/>
        </authorList>
    </citation>
    <scope>NUCLEOTIDE SEQUENCE [LARGE SCALE GENOMIC DNA]</scope>
    <source>
        <strain evidence="2">ATCC 27782 / RF3</strain>
    </source>
</reference>
<protein>
    <submittedName>
        <fullName evidence="1">Uncharacterized protein</fullName>
    </submittedName>
</protein>
<dbReference type="PATRIC" id="fig|1069534.5.peg.1764"/>
<accession>G2SRU8</accession>
<organism evidence="1 2">
    <name type="scientific">Ligilactobacillus ruminis (strain ATCC 27782 / RF3)</name>
    <name type="common">Lactobacillus ruminis</name>
    <dbReference type="NCBI Taxonomy" id="1069534"/>
    <lineage>
        <taxon>Bacteria</taxon>
        <taxon>Bacillati</taxon>
        <taxon>Bacillota</taxon>
        <taxon>Bacilli</taxon>
        <taxon>Lactobacillales</taxon>
        <taxon>Lactobacillaceae</taxon>
        <taxon>Ligilactobacillus</taxon>
    </lineage>
</organism>
<dbReference type="EMBL" id="CP003032">
    <property type="protein sequence ID" value="AEN78896.1"/>
    <property type="molecule type" value="Genomic_DNA"/>
</dbReference>